<protein>
    <submittedName>
        <fullName evidence="1">Uncharacterized protein</fullName>
    </submittedName>
</protein>
<dbReference type="EMBL" id="QTSX02004524">
    <property type="protein sequence ID" value="KAJ9064151.1"/>
    <property type="molecule type" value="Genomic_DNA"/>
</dbReference>
<comment type="caution">
    <text evidence="1">The sequence shown here is derived from an EMBL/GenBank/DDBJ whole genome shotgun (WGS) entry which is preliminary data.</text>
</comment>
<sequence>MQKPVNKEFLISFDVKPASSPDTDNEELAASDSNQLTFQNKFQGLEKRARKFEATILNVFEADFKTTFSKVRAKQSFGFTSEPRSFTPNLNSPSLVKTGKCSCS</sequence>
<evidence type="ECO:0000313" key="2">
    <source>
        <dbReference type="Proteomes" id="UP001165960"/>
    </source>
</evidence>
<accession>A0ACC2SPH3</accession>
<dbReference type="Proteomes" id="UP001165960">
    <property type="component" value="Unassembled WGS sequence"/>
</dbReference>
<proteinExistence type="predicted"/>
<organism evidence="1 2">
    <name type="scientific">Entomophthora muscae</name>
    <dbReference type="NCBI Taxonomy" id="34485"/>
    <lineage>
        <taxon>Eukaryota</taxon>
        <taxon>Fungi</taxon>
        <taxon>Fungi incertae sedis</taxon>
        <taxon>Zoopagomycota</taxon>
        <taxon>Entomophthoromycotina</taxon>
        <taxon>Entomophthoromycetes</taxon>
        <taxon>Entomophthorales</taxon>
        <taxon>Entomophthoraceae</taxon>
        <taxon>Entomophthora</taxon>
    </lineage>
</organism>
<gene>
    <name evidence="1" type="ORF">DSO57_1033464</name>
</gene>
<evidence type="ECO:0000313" key="1">
    <source>
        <dbReference type="EMBL" id="KAJ9064151.1"/>
    </source>
</evidence>
<reference evidence="1" key="1">
    <citation type="submission" date="2022-04" db="EMBL/GenBank/DDBJ databases">
        <title>Genome of the entomopathogenic fungus Entomophthora muscae.</title>
        <authorList>
            <person name="Elya C."/>
            <person name="Lovett B.R."/>
            <person name="Lee E."/>
            <person name="Macias A.M."/>
            <person name="Hajek A.E."/>
            <person name="De Bivort B.L."/>
            <person name="Kasson M.T."/>
            <person name="De Fine Licht H.H."/>
            <person name="Stajich J.E."/>
        </authorList>
    </citation>
    <scope>NUCLEOTIDE SEQUENCE</scope>
    <source>
        <strain evidence="1">Berkeley</strain>
    </source>
</reference>
<name>A0ACC2SPH3_9FUNG</name>
<keyword evidence="2" id="KW-1185">Reference proteome</keyword>